<organism evidence="1 2">
    <name type="scientific">Simiduia curdlanivorans</name>
    <dbReference type="NCBI Taxonomy" id="1492769"/>
    <lineage>
        <taxon>Bacteria</taxon>
        <taxon>Pseudomonadati</taxon>
        <taxon>Pseudomonadota</taxon>
        <taxon>Gammaproteobacteria</taxon>
        <taxon>Cellvibrionales</taxon>
        <taxon>Cellvibrionaceae</taxon>
        <taxon>Simiduia</taxon>
    </lineage>
</organism>
<comment type="caution">
    <text evidence="1">The sequence shown here is derived from an EMBL/GenBank/DDBJ whole genome shotgun (WGS) entry which is preliminary data.</text>
</comment>
<reference evidence="2" key="1">
    <citation type="journal article" date="2019" name="Int. J. Syst. Evol. Microbiol.">
        <title>The Global Catalogue of Microorganisms (GCM) 10K type strain sequencing project: providing services to taxonomists for standard genome sequencing and annotation.</title>
        <authorList>
            <consortium name="The Broad Institute Genomics Platform"/>
            <consortium name="The Broad Institute Genome Sequencing Center for Infectious Disease"/>
            <person name="Wu L."/>
            <person name="Ma J."/>
        </authorList>
    </citation>
    <scope>NUCLEOTIDE SEQUENCE [LARGE SCALE GENOMIC DNA]</scope>
    <source>
        <strain evidence="2">CECT 8570</strain>
    </source>
</reference>
<dbReference type="RefSeq" id="WP_290262037.1">
    <property type="nucleotide sequence ID" value="NZ_JAUFQG010000004.1"/>
</dbReference>
<sequence length="121" mass="14362">MNMEEKYGAIWIEAEEDNSAKPVFEKHLPDINKLHVIYQQANGYFLPCSYVAKSDHQWRLPLWSQENEKAIMPTLKSAKEYLHTMSHNNTYKHNHAMQKTHCTRQPTQRSGQLCWRDFIKT</sequence>
<protein>
    <submittedName>
        <fullName evidence="1">Uncharacterized protein</fullName>
    </submittedName>
</protein>
<keyword evidence="2" id="KW-1185">Reference proteome</keyword>
<dbReference type="EMBL" id="JBHSCX010000002">
    <property type="protein sequence ID" value="MFC4360995.1"/>
    <property type="molecule type" value="Genomic_DNA"/>
</dbReference>
<evidence type="ECO:0000313" key="1">
    <source>
        <dbReference type="EMBL" id="MFC4360995.1"/>
    </source>
</evidence>
<name>A0ABV8UZ82_9GAMM</name>
<gene>
    <name evidence="1" type="ORF">ACFOX3_01705</name>
</gene>
<evidence type="ECO:0000313" key="2">
    <source>
        <dbReference type="Proteomes" id="UP001595840"/>
    </source>
</evidence>
<accession>A0ABV8UZ82</accession>
<dbReference type="Proteomes" id="UP001595840">
    <property type="component" value="Unassembled WGS sequence"/>
</dbReference>
<proteinExistence type="predicted"/>